<comment type="caution">
    <text evidence="10">The sequence shown here is derived from an EMBL/GenBank/DDBJ whole genome shotgun (WGS) entry which is preliminary data.</text>
</comment>
<dbReference type="PROSITE" id="PS00463">
    <property type="entry name" value="ZN2_CY6_FUNGAL_1"/>
    <property type="match status" value="1"/>
</dbReference>
<evidence type="ECO:0000256" key="2">
    <source>
        <dbReference type="ARBA" id="ARBA00022833"/>
    </source>
</evidence>
<dbReference type="PANTHER" id="PTHR31944:SF131">
    <property type="entry name" value="HEME-RESPONSIVE ZINC FINGER TRANSCRIPTION FACTOR HAP1"/>
    <property type="match status" value="1"/>
</dbReference>
<organism evidence="10 11">
    <name type="scientific">Apiospora arundinis</name>
    <dbReference type="NCBI Taxonomy" id="335852"/>
    <lineage>
        <taxon>Eukaryota</taxon>
        <taxon>Fungi</taxon>
        <taxon>Dikarya</taxon>
        <taxon>Ascomycota</taxon>
        <taxon>Pezizomycotina</taxon>
        <taxon>Sordariomycetes</taxon>
        <taxon>Xylariomycetidae</taxon>
        <taxon>Amphisphaeriales</taxon>
        <taxon>Apiosporaceae</taxon>
        <taxon>Apiospora</taxon>
    </lineage>
</organism>
<dbReference type="PANTHER" id="PTHR31944">
    <property type="entry name" value="HEME-RESPONSIVE ZINC FINGER TRANSCRIPTION FACTOR HAP1"/>
    <property type="match status" value="1"/>
</dbReference>
<dbReference type="Proteomes" id="UP001390339">
    <property type="component" value="Unassembled WGS sequence"/>
</dbReference>
<feature type="compositionally biased region" description="Low complexity" evidence="8">
    <location>
        <begin position="615"/>
        <end position="640"/>
    </location>
</feature>
<protein>
    <recommendedName>
        <fullName evidence="9">Zn(2)-C6 fungal-type domain-containing protein</fullName>
    </recommendedName>
</protein>
<keyword evidence="6" id="KW-0539">Nucleus</keyword>
<feature type="region of interest" description="Disordered" evidence="8">
    <location>
        <begin position="448"/>
        <end position="481"/>
    </location>
</feature>
<keyword evidence="7" id="KW-0175">Coiled coil</keyword>
<keyword evidence="4" id="KW-0238">DNA-binding</keyword>
<evidence type="ECO:0000256" key="8">
    <source>
        <dbReference type="SAM" id="MobiDB-lite"/>
    </source>
</evidence>
<keyword evidence="5" id="KW-0804">Transcription</keyword>
<evidence type="ECO:0000256" key="7">
    <source>
        <dbReference type="SAM" id="Coils"/>
    </source>
</evidence>
<dbReference type="Pfam" id="PF04082">
    <property type="entry name" value="Fungal_trans"/>
    <property type="match status" value="1"/>
</dbReference>
<evidence type="ECO:0000256" key="1">
    <source>
        <dbReference type="ARBA" id="ARBA00022723"/>
    </source>
</evidence>
<proteinExistence type="predicted"/>
<feature type="domain" description="Zn(2)-C6 fungal-type" evidence="9">
    <location>
        <begin position="19"/>
        <end position="49"/>
    </location>
</feature>
<dbReference type="CDD" id="cd00067">
    <property type="entry name" value="GAL4"/>
    <property type="match status" value="1"/>
</dbReference>
<name>A0ABR2ISR1_9PEZI</name>
<feature type="compositionally biased region" description="Polar residues" evidence="8">
    <location>
        <begin position="100"/>
        <end position="109"/>
    </location>
</feature>
<feature type="region of interest" description="Disordered" evidence="8">
    <location>
        <begin position="615"/>
        <end position="650"/>
    </location>
</feature>
<dbReference type="SMART" id="SM00066">
    <property type="entry name" value="GAL4"/>
    <property type="match status" value="1"/>
</dbReference>
<feature type="compositionally biased region" description="Basic and acidic residues" evidence="8">
    <location>
        <begin position="641"/>
        <end position="650"/>
    </location>
</feature>
<keyword evidence="1" id="KW-0479">Metal-binding</keyword>
<accession>A0ABR2ISR1</accession>
<evidence type="ECO:0000256" key="4">
    <source>
        <dbReference type="ARBA" id="ARBA00023125"/>
    </source>
</evidence>
<dbReference type="InterPro" id="IPR036864">
    <property type="entry name" value="Zn2-C6_fun-type_DNA-bd_sf"/>
</dbReference>
<reference evidence="10 11" key="1">
    <citation type="journal article" date="2024" name="IMA Fungus">
        <title>Apiospora arundinis, a panoply of carbohydrate-active enzymes and secondary metabolites.</title>
        <authorList>
            <person name="Sorensen T."/>
            <person name="Petersen C."/>
            <person name="Muurmann A.T."/>
            <person name="Christiansen J.V."/>
            <person name="Brundto M.L."/>
            <person name="Overgaard C.K."/>
            <person name="Boysen A.T."/>
            <person name="Wollenberg R.D."/>
            <person name="Larsen T.O."/>
            <person name="Sorensen J.L."/>
            <person name="Nielsen K.L."/>
            <person name="Sondergaard T.E."/>
        </authorList>
    </citation>
    <scope>NUCLEOTIDE SEQUENCE [LARGE SCALE GENOMIC DNA]</scope>
    <source>
        <strain evidence="10 11">AAU 773</strain>
    </source>
</reference>
<evidence type="ECO:0000256" key="6">
    <source>
        <dbReference type="ARBA" id="ARBA00023242"/>
    </source>
</evidence>
<dbReference type="Pfam" id="PF00172">
    <property type="entry name" value="Zn_clus"/>
    <property type="match status" value="1"/>
</dbReference>
<dbReference type="SUPFAM" id="SSF57701">
    <property type="entry name" value="Zn2/Cys6 DNA-binding domain"/>
    <property type="match status" value="1"/>
</dbReference>
<dbReference type="PROSITE" id="PS50048">
    <property type="entry name" value="ZN2_CY6_FUNGAL_2"/>
    <property type="match status" value="1"/>
</dbReference>
<keyword evidence="11" id="KW-1185">Reference proteome</keyword>
<feature type="region of interest" description="Disordered" evidence="8">
    <location>
        <begin position="69"/>
        <end position="116"/>
    </location>
</feature>
<keyword evidence="2" id="KW-0862">Zinc</keyword>
<dbReference type="Gene3D" id="4.10.240.10">
    <property type="entry name" value="Zn(2)-C6 fungal-type DNA-binding domain"/>
    <property type="match status" value="1"/>
</dbReference>
<feature type="compositionally biased region" description="Polar residues" evidence="8">
    <location>
        <begin position="472"/>
        <end position="481"/>
    </location>
</feature>
<gene>
    <name evidence="10" type="ORF">PGQ11_006253</name>
</gene>
<evidence type="ECO:0000256" key="3">
    <source>
        <dbReference type="ARBA" id="ARBA00023015"/>
    </source>
</evidence>
<feature type="coiled-coil region" evidence="7">
    <location>
        <begin position="142"/>
        <end position="169"/>
    </location>
</feature>
<evidence type="ECO:0000313" key="10">
    <source>
        <dbReference type="EMBL" id="KAK8867675.1"/>
    </source>
</evidence>
<dbReference type="InterPro" id="IPR051430">
    <property type="entry name" value="Fungal_TF_Env_Response"/>
</dbReference>
<feature type="compositionally biased region" description="Low complexity" evidence="8">
    <location>
        <begin position="89"/>
        <end position="98"/>
    </location>
</feature>
<evidence type="ECO:0000259" key="9">
    <source>
        <dbReference type="PROSITE" id="PS50048"/>
    </source>
</evidence>
<dbReference type="CDD" id="cd12148">
    <property type="entry name" value="fungal_TF_MHR"/>
    <property type="match status" value="1"/>
</dbReference>
<keyword evidence="3" id="KW-0805">Transcription regulation</keyword>
<dbReference type="InterPro" id="IPR001138">
    <property type="entry name" value="Zn2Cys6_DnaBD"/>
</dbReference>
<dbReference type="SMART" id="SM00906">
    <property type="entry name" value="Fungal_trans"/>
    <property type="match status" value="1"/>
</dbReference>
<dbReference type="EMBL" id="JAPCWZ010000004">
    <property type="protein sequence ID" value="KAK8867675.1"/>
    <property type="molecule type" value="Genomic_DNA"/>
</dbReference>
<dbReference type="InterPro" id="IPR007219">
    <property type="entry name" value="XnlR_reg_dom"/>
</dbReference>
<sequence length="848" mass="92873">MDSSEYKKSDKRRRRPALACVTCRKSKIRCDRNMPCGACVRSKHKTCVYEPAPTKVSPSGAAAAATAAASVPVPPREVGSGGLSRFPISPSASSQAPSVIDTTTTTNSGSHDEHIAASRRRSLGTVQTVAAFNRPLEDPPVAATTSHDVDSLLLRVKELEQQLQSARITPQANSQFDAPSKPDVAEPLVTLPTYLSDDIHTMSRSVMSKTRYFGQSHWMNIVSFLKPVMNIFENQPIENKSEIIMQLHQNKMLGRTIKAQRMPELTFNFGLTVPPRDVADRLVDGYLRTFESVYRILHVPSFRAEYEKYWTSPRDTVNQAFVIQLQLVMAAGAGVYDDTHSMRKDAIGWVYEAKCWLITPPLKSKLTVTGIQNMLLLHFAREVAGVSGDLTWISSGSVIRSALAMGLHRDPKRLPNMSRLDAEVRRRLWSTILELALQSSLNAGGPPMISLDEFDTGPPSDCNDSDLEGGDETQSQPPIANANRYTDMSVALAFRKSFPIRLAIVRHLNDLNSQAKYDDTLKLNAQLQTAYKTVALSLRRLDDGSTTATMKGGRHPSRFQKELVNFIFHHYFQALHLPYLSRAFREPAYAFSRKITIEMSLKLFSAVSESSSYGYSMVSNNSGPTQGPSPALSAGSSSTTTHDDTDNNRNDLRRLAINSSGFFRNVTSKASMLIPLELQYLALENDGLGLVTPRPDLLAACRDTPAWALRRIRSGETNVKGFILCRSIICYVEGLAAGVEARDLYAPCIEAARAGAREAGDVLRELAGQQPGGGDGSANSGGNTTTMLNQQGTMLSGGGEFNVEGMEIDWDLDMSNALFEFTSIDAGFATPGEPDLGLFNYGFSNTAA</sequence>
<evidence type="ECO:0000313" key="11">
    <source>
        <dbReference type="Proteomes" id="UP001390339"/>
    </source>
</evidence>
<evidence type="ECO:0000256" key="5">
    <source>
        <dbReference type="ARBA" id="ARBA00023163"/>
    </source>
</evidence>